<dbReference type="InterPro" id="IPR050469">
    <property type="entry name" value="Diguanylate_Cyclase"/>
</dbReference>
<dbReference type="PANTHER" id="PTHR45138">
    <property type="entry name" value="REGULATORY COMPONENTS OF SENSORY TRANSDUCTION SYSTEM"/>
    <property type="match status" value="1"/>
</dbReference>
<feature type="transmembrane region" description="Helical" evidence="8">
    <location>
        <begin position="159"/>
        <end position="179"/>
    </location>
</feature>
<dbReference type="SMART" id="SM00267">
    <property type="entry name" value="GGDEF"/>
    <property type="match status" value="1"/>
</dbReference>
<evidence type="ECO:0000259" key="9">
    <source>
        <dbReference type="PROSITE" id="PS50887"/>
    </source>
</evidence>
<dbReference type="CDD" id="cd01949">
    <property type="entry name" value="GGDEF"/>
    <property type="match status" value="1"/>
</dbReference>
<dbReference type="GO" id="GO:0071555">
    <property type="term" value="P:cell wall organization"/>
    <property type="evidence" value="ECO:0007669"/>
    <property type="project" value="InterPro"/>
</dbReference>
<dbReference type="InterPro" id="IPR029787">
    <property type="entry name" value="Nucleotide_cyclase"/>
</dbReference>
<feature type="transmembrane region" description="Helical" evidence="8">
    <location>
        <begin position="7"/>
        <end position="25"/>
    </location>
</feature>
<dbReference type="InterPro" id="IPR043128">
    <property type="entry name" value="Rev_trsase/Diguanyl_cyclase"/>
</dbReference>
<dbReference type="PANTHER" id="PTHR45138:SF9">
    <property type="entry name" value="DIGUANYLATE CYCLASE DGCM-RELATED"/>
    <property type="match status" value="1"/>
</dbReference>
<dbReference type="GO" id="GO:1902201">
    <property type="term" value="P:negative regulation of bacterial-type flagellum-dependent cell motility"/>
    <property type="evidence" value="ECO:0007669"/>
    <property type="project" value="TreeGrafter"/>
</dbReference>
<evidence type="ECO:0000256" key="1">
    <source>
        <dbReference type="ARBA" id="ARBA00004651"/>
    </source>
</evidence>
<evidence type="ECO:0000256" key="2">
    <source>
        <dbReference type="ARBA" id="ARBA00012528"/>
    </source>
</evidence>
<dbReference type="Proteomes" id="UP000245629">
    <property type="component" value="Chromosome 3"/>
</dbReference>
<dbReference type="KEGG" id="azz:DEW08_18435"/>
<accession>A0A2S2CUE3</accession>
<dbReference type="PROSITE" id="PS50887">
    <property type="entry name" value="GGDEF"/>
    <property type="match status" value="1"/>
</dbReference>
<dbReference type="SUPFAM" id="SSF55073">
    <property type="entry name" value="Nucleotide cyclase"/>
    <property type="match status" value="1"/>
</dbReference>
<evidence type="ECO:0000256" key="4">
    <source>
        <dbReference type="ARBA" id="ARBA00022692"/>
    </source>
</evidence>
<evidence type="ECO:0000313" key="11">
    <source>
        <dbReference type="Proteomes" id="UP000245629"/>
    </source>
</evidence>
<feature type="transmembrane region" description="Helical" evidence="8">
    <location>
        <begin position="37"/>
        <end position="56"/>
    </location>
</feature>
<feature type="domain" description="GGDEF" evidence="9">
    <location>
        <begin position="229"/>
        <end position="362"/>
    </location>
</feature>
<dbReference type="OrthoDB" id="9759607at2"/>
<dbReference type="InterPro" id="IPR000160">
    <property type="entry name" value="GGDEF_dom"/>
</dbReference>
<keyword evidence="6 8" id="KW-0472">Membrane</keyword>
<dbReference type="GO" id="GO:0000155">
    <property type="term" value="F:phosphorelay sensor kinase activity"/>
    <property type="evidence" value="ECO:0007669"/>
    <property type="project" value="InterPro"/>
</dbReference>
<evidence type="ECO:0000256" key="6">
    <source>
        <dbReference type="ARBA" id="ARBA00023136"/>
    </source>
</evidence>
<dbReference type="Pfam" id="PF00990">
    <property type="entry name" value="GGDEF"/>
    <property type="match status" value="1"/>
</dbReference>
<dbReference type="EC" id="2.7.7.65" evidence="2"/>
<dbReference type="EMBL" id="CP029354">
    <property type="protein sequence ID" value="AWK88108.1"/>
    <property type="molecule type" value="Genomic_DNA"/>
</dbReference>
<dbReference type="Pfam" id="PF07694">
    <property type="entry name" value="5TM-5TMR_LYT"/>
    <property type="match status" value="1"/>
</dbReference>
<evidence type="ECO:0000256" key="5">
    <source>
        <dbReference type="ARBA" id="ARBA00022989"/>
    </source>
</evidence>
<evidence type="ECO:0000313" key="10">
    <source>
        <dbReference type="EMBL" id="AWK88108.1"/>
    </source>
</evidence>
<proteinExistence type="predicted"/>
<evidence type="ECO:0000256" key="3">
    <source>
        <dbReference type="ARBA" id="ARBA00022475"/>
    </source>
</evidence>
<dbReference type="NCBIfam" id="TIGR00254">
    <property type="entry name" value="GGDEF"/>
    <property type="match status" value="1"/>
</dbReference>
<gene>
    <name evidence="10" type="ORF">DEW08_18435</name>
</gene>
<evidence type="ECO:0000256" key="8">
    <source>
        <dbReference type="SAM" id="Phobius"/>
    </source>
</evidence>
<dbReference type="GO" id="GO:0043709">
    <property type="term" value="P:cell adhesion involved in single-species biofilm formation"/>
    <property type="evidence" value="ECO:0007669"/>
    <property type="project" value="TreeGrafter"/>
</dbReference>
<feature type="transmembrane region" description="Helical" evidence="8">
    <location>
        <begin position="132"/>
        <end position="153"/>
    </location>
</feature>
<evidence type="ECO:0000256" key="7">
    <source>
        <dbReference type="ARBA" id="ARBA00034247"/>
    </source>
</evidence>
<keyword evidence="11" id="KW-1185">Reference proteome</keyword>
<name>A0A2S2CUE3_9PROT</name>
<dbReference type="RefSeq" id="WP_109330031.1">
    <property type="nucleotide sequence ID" value="NZ_CP029354.1"/>
</dbReference>
<feature type="transmembrane region" description="Helical" evidence="8">
    <location>
        <begin position="96"/>
        <end position="120"/>
    </location>
</feature>
<comment type="catalytic activity">
    <reaction evidence="7">
        <text>2 GTP = 3',3'-c-di-GMP + 2 diphosphate</text>
        <dbReference type="Rhea" id="RHEA:24898"/>
        <dbReference type="ChEBI" id="CHEBI:33019"/>
        <dbReference type="ChEBI" id="CHEBI:37565"/>
        <dbReference type="ChEBI" id="CHEBI:58805"/>
        <dbReference type="EC" id="2.7.7.65"/>
    </reaction>
</comment>
<dbReference type="InterPro" id="IPR011620">
    <property type="entry name" value="Sig_transdc_His_kinase_LytS_TM"/>
</dbReference>
<dbReference type="Gene3D" id="3.30.70.270">
    <property type="match status" value="1"/>
</dbReference>
<keyword evidence="3" id="KW-1003">Cell membrane</keyword>
<dbReference type="AlphaFoldDB" id="A0A2S2CUE3"/>
<feature type="transmembrane region" description="Helical" evidence="8">
    <location>
        <begin position="68"/>
        <end position="90"/>
    </location>
</feature>
<sequence>MTNILTALADGVGLLALIALGYGTIRQRLTGRALLRQVLIGVLFGAGGVIAMLRSVPIAPGVFLDVKVVPVALAAPFGGTLSTLLAAAIVAAGRTLVGGAGVLPAVTGIAIAGGMVLLVVRSLPDRQRLSLSGLLLLALAASVNTVGIFVLPWDQALPIFLHGGLPVSAFTVLGILLLGTMLAREARRLEAEAALRTAAMTDPLTGLANRRAFFEAAGRAAAAARRHGTPLSLLLLDVDHFKDINDGHGHGAGDLVLVTLARVLQEGVRQSDLVARFGGEEFTILLPNAPLAGAFQLAERLCDAVRDLRIPYGGAMIRLTVSVGVATLGPDGPTADDMVKAADTAMYRAKNGGRDQVCRSGGILSPCPG</sequence>
<dbReference type="GO" id="GO:0052621">
    <property type="term" value="F:diguanylate cyclase activity"/>
    <property type="evidence" value="ECO:0007669"/>
    <property type="project" value="UniProtKB-EC"/>
</dbReference>
<reference evidence="11" key="1">
    <citation type="submission" date="2018-05" db="EMBL/GenBank/DDBJ databases">
        <title>Azospirillum thermophila sp. nov., a novel isolated from hot spring.</title>
        <authorList>
            <person name="Zhao Z."/>
        </authorList>
    </citation>
    <scope>NUCLEOTIDE SEQUENCE [LARGE SCALE GENOMIC DNA]</scope>
    <source>
        <strain evidence="11">CFH 70021</strain>
    </source>
</reference>
<dbReference type="FunFam" id="3.30.70.270:FF:000001">
    <property type="entry name" value="Diguanylate cyclase domain protein"/>
    <property type="match status" value="1"/>
</dbReference>
<organism evidence="10 11">
    <name type="scientific">Azospirillum thermophilum</name>
    <dbReference type="NCBI Taxonomy" id="2202148"/>
    <lineage>
        <taxon>Bacteria</taxon>
        <taxon>Pseudomonadati</taxon>
        <taxon>Pseudomonadota</taxon>
        <taxon>Alphaproteobacteria</taxon>
        <taxon>Rhodospirillales</taxon>
        <taxon>Azospirillaceae</taxon>
        <taxon>Azospirillum</taxon>
    </lineage>
</organism>
<comment type="subcellular location">
    <subcellularLocation>
        <location evidence="1">Cell membrane</location>
        <topology evidence="1">Multi-pass membrane protein</topology>
    </subcellularLocation>
</comment>
<keyword evidence="4 8" id="KW-0812">Transmembrane</keyword>
<protein>
    <recommendedName>
        <fullName evidence="2">diguanylate cyclase</fullName>
        <ecNumber evidence="2">2.7.7.65</ecNumber>
    </recommendedName>
</protein>
<dbReference type="GO" id="GO:0005886">
    <property type="term" value="C:plasma membrane"/>
    <property type="evidence" value="ECO:0007669"/>
    <property type="project" value="UniProtKB-SubCell"/>
</dbReference>
<keyword evidence="5 8" id="KW-1133">Transmembrane helix</keyword>